<gene>
    <name evidence="2" type="ORF">EB796_005257</name>
</gene>
<dbReference type="EMBL" id="VXIV02000724">
    <property type="protein sequence ID" value="KAF6036434.1"/>
    <property type="molecule type" value="Genomic_DNA"/>
</dbReference>
<dbReference type="InterPro" id="IPR050951">
    <property type="entry name" value="Retrovirus_Pol_polyprotein"/>
</dbReference>
<proteinExistence type="predicted"/>
<dbReference type="GO" id="GO:0015074">
    <property type="term" value="P:DNA integration"/>
    <property type="evidence" value="ECO:0007669"/>
    <property type="project" value="InterPro"/>
</dbReference>
<protein>
    <recommendedName>
        <fullName evidence="1">Integrase catalytic domain-containing protein</fullName>
    </recommendedName>
</protein>
<dbReference type="OrthoDB" id="10059746at2759"/>
<keyword evidence="3" id="KW-1185">Reference proteome</keyword>
<evidence type="ECO:0000259" key="1">
    <source>
        <dbReference type="PROSITE" id="PS50994"/>
    </source>
</evidence>
<dbReference type="AlphaFoldDB" id="A0A7J7KES5"/>
<dbReference type="InterPro" id="IPR036397">
    <property type="entry name" value="RNaseH_sf"/>
</dbReference>
<organism evidence="2 3">
    <name type="scientific">Bugula neritina</name>
    <name type="common">Brown bryozoan</name>
    <name type="synonym">Sertularia neritina</name>
    <dbReference type="NCBI Taxonomy" id="10212"/>
    <lineage>
        <taxon>Eukaryota</taxon>
        <taxon>Metazoa</taxon>
        <taxon>Spiralia</taxon>
        <taxon>Lophotrochozoa</taxon>
        <taxon>Bryozoa</taxon>
        <taxon>Gymnolaemata</taxon>
        <taxon>Cheilostomatida</taxon>
        <taxon>Flustrina</taxon>
        <taxon>Buguloidea</taxon>
        <taxon>Bugulidae</taxon>
        <taxon>Bugula</taxon>
    </lineage>
</organism>
<dbReference type="InterPro" id="IPR012337">
    <property type="entry name" value="RNaseH-like_sf"/>
</dbReference>
<dbReference type="PROSITE" id="PS50994">
    <property type="entry name" value="INTEGRASE"/>
    <property type="match status" value="1"/>
</dbReference>
<name>A0A7J7KES5_BUGNE</name>
<dbReference type="SUPFAM" id="SSF53098">
    <property type="entry name" value="Ribonuclease H-like"/>
    <property type="match status" value="1"/>
</dbReference>
<accession>A0A7J7KES5</accession>
<comment type="caution">
    <text evidence="2">The sequence shown here is derived from an EMBL/GenBank/DDBJ whole genome shotgun (WGS) entry which is preliminary data.</text>
</comment>
<feature type="domain" description="Integrase catalytic" evidence="1">
    <location>
        <begin position="147"/>
        <end position="313"/>
    </location>
</feature>
<dbReference type="GO" id="GO:0003676">
    <property type="term" value="F:nucleic acid binding"/>
    <property type="evidence" value="ECO:0007669"/>
    <property type="project" value="InterPro"/>
</dbReference>
<evidence type="ECO:0000313" key="3">
    <source>
        <dbReference type="Proteomes" id="UP000593567"/>
    </source>
</evidence>
<evidence type="ECO:0000313" key="2">
    <source>
        <dbReference type="EMBL" id="KAF6036434.1"/>
    </source>
</evidence>
<dbReference type="PANTHER" id="PTHR37984">
    <property type="entry name" value="PROTEIN CBG26694"/>
    <property type="match status" value="1"/>
</dbReference>
<dbReference type="Proteomes" id="UP000593567">
    <property type="component" value="Unassembled WGS sequence"/>
</dbReference>
<dbReference type="InterPro" id="IPR001584">
    <property type="entry name" value="Integrase_cat-core"/>
</dbReference>
<sequence length="372" mass="42918">MEENQKQKKQFYRLLEEHVRNLSFSKQGSFFITQDTYNKALQAIQLPKGMKCPEGSYFKFWALKKFKIQEIESRVMLCCMKTSSPVVTKEEIFDTIKRCHIRVGHSGRDKTWEEIKSNHSGIRHDMIPLFLRTCTECSTRVSKKKLPAEEPIISLAYMTRMQIELIDMTSRPDQDYKWILHMQDHFSKFNWTHPLTSNQTAEVAEKLVQTFCLFGAPRILQSDGDKELVAGVINGLVEKWPGLAIIHGQPPHLQSPHFMRISNGDLQLKLEEWLEEHSEKGWAEGLHYITYAINTCVSATTSKSPYEVVFHQSPHINSVELEIQQEEDTSNFSTRIEIMEIKPELETKPQLVIDQTVVPSLTGPSISLQPLN</sequence>
<dbReference type="PANTHER" id="PTHR37984:SF5">
    <property type="entry name" value="PROTEIN NYNRIN-LIKE"/>
    <property type="match status" value="1"/>
</dbReference>
<dbReference type="Gene3D" id="3.30.420.10">
    <property type="entry name" value="Ribonuclease H-like superfamily/Ribonuclease H"/>
    <property type="match status" value="1"/>
</dbReference>
<reference evidence="2" key="1">
    <citation type="submission" date="2020-06" db="EMBL/GenBank/DDBJ databases">
        <title>Draft genome of Bugula neritina, a colonial animal packing powerful symbionts and potential medicines.</title>
        <authorList>
            <person name="Rayko M."/>
        </authorList>
    </citation>
    <scope>NUCLEOTIDE SEQUENCE [LARGE SCALE GENOMIC DNA]</scope>
    <source>
        <strain evidence="2">Kwan_BN1</strain>
    </source>
</reference>